<evidence type="ECO:0000256" key="1">
    <source>
        <dbReference type="SAM" id="SignalP"/>
    </source>
</evidence>
<dbReference type="Proteomes" id="UP001595962">
    <property type="component" value="Unassembled WGS sequence"/>
</dbReference>
<keyword evidence="1" id="KW-0732">Signal</keyword>
<dbReference type="PANTHER" id="PTHR43698:SF1">
    <property type="entry name" value="BLL4564 PROTEIN"/>
    <property type="match status" value="1"/>
</dbReference>
<evidence type="ECO:0000259" key="2">
    <source>
        <dbReference type="Pfam" id="PF07883"/>
    </source>
</evidence>
<dbReference type="Gene3D" id="2.60.120.10">
    <property type="entry name" value="Jelly Rolls"/>
    <property type="match status" value="1"/>
</dbReference>
<keyword evidence="4" id="KW-1185">Reference proteome</keyword>
<comment type="caution">
    <text evidence="3">The sequence shown here is derived from an EMBL/GenBank/DDBJ whole genome shotgun (WGS) entry which is preliminary data.</text>
</comment>
<dbReference type="Pfam" id="PF07883">
    <property type="entry name" value="Cupin_2"/>
    <property type="match status" value="1"/>
</dbReference>
<feature type="signal peptide" evidence="1">
    <location>
        <begin position="1"/>
        <end position="26"/>
    </location>
</feature>
<reference evidence="4" key="1">
    <citation type="journal article" date="2019" name="Int. J. Syst. Evol. Microbiol.">
        <title>The Global Catalogue of Microorganisms (GCM) 10K type strain sequencing project: providing services to taxonomists for standard genome sequencing and annotation.</title>
        <authorList>
            <consortium name="The Broad Institute Genomics Platform"/>
            <consortium name="The Broad Institute Genome Sequencing Center for Infectious Disease"/>
            <person name="Wu L."/>
            <person name="Ma J."/>
        </authorList>
    </citation>
    <scope>NUCLEOTIDE SEQUENCE [LARGE SCALE GENOMIC DNA]</scope>
    <source>
        <strain evidence="4">DT28</strain>
    </source>
</reference>
<protein>
    <submittedName>
        <fullName evidence="3">Cupin domain-containing protein</fullName>
    </submittedName>
</protein>
<evidence type="ECO:0000313" key="3">
    <source>
        <dbReference type="EMBL" id="MFC4653921.1"/>
    </source>
</evidence>
<dbReference type="InterPro" id="IPR047263">
    <property type="entry name" value="HNL-like_cupin"/>
</dbReference>
<gene>
    <name evidence="3" type="ORF">ACFO3I_02660</name>
</gene>
<sequence>MTTLMKSALYTAALSSAGFAMDAASAQSEPTVQAQQVRPQGSQPGMQGPQQLFTGTAQIAPLFPGTAEINASGAYVTFEAGARTAWHTHPKGQHIIVTQGVGYTQQWGQPVTQIKVGDVVWCPPGVKHWHGAAADSAMTHLVVTGQDEEGRNVVWLEKVSDAEYSGARDINNEQ</sequence>
<dbReference type="InterPro" id="IPR014710">
    <property type="entry name" value="RmlC-like_jellyroll"/>
</dbReference>
<dbReference type="PANTHER" id="PTHR43698">
    <property type="entry name" value="RIBD C-TERMINAL DOMAIN CONTAINING PROTEIN"/>
    <property type="match status" value="1"/>
</dbReference>
<proteinExistence type="predicted"/>
<dbReference type="RefSeq" id="WP_377331523.1">
    <property type="nucleotide sequence ID" value="NZ_JBHSGB010000002.1"/>
</dbReference>
<dbReference type="EMBL" id="JBHSGB010000002">
    <property type="protein sequence ID" value="MFC4653921.1"/>
    <property type="molecule type" value="Genomic_DNA"/>
</dbReference>
<name>A0ABV9JHE4_9GAMM</name>
<dbReference type="InterPro" id="IPR013096">
    <property type="entry name" value="Cupin_2"/>
</dbReference>
<accession>A0ABV9JHE4</accession>
<evidence type="ECO:0000313" key="4">
    <source>
        <dbReference type="Proteomes" id="UP001595962"/>
    </source>
</evidence>
<organism evidence="3 4">
    <name type="scientific">Rheinheimera marina</name>
    <dbReference type="NCBI Taxonomy" id="1774958"/>
    <lineage>
        <taxon>Bacteria</taxon>
        <taxon>Pseudomonadati</taxon>
        <taxon>Pseudomonadota</taxon>
        <taxon>Gammaproteobacteria</taxon>
        <taxon>Chromatiales</taxon>
        <taxon>Chromatiaceae</taxon>
        <taxon>Rheinheimera</taxon>
    </lineage>
</organism>
<feature type="domain" description="Cupin type-2" evidence="2">
    <location>
        <begin position="75"/>
        <end position="143"/>
    </location>
</feature>
<feature type="chain" id="PRO_5047146227" evidence="1">
    <location>
        <begin position="27"/>
        <end position="174"/>
    </location>
</feature>
<dbReference type="CDD" id="cd02233">
    <property type="entry name" value="cupin_HNL-like"/>
    <property type="match status" value="1"/>
</dbReference>
<dbReference type="SUPFAM" id="SSF51182">
    <property type="entry name" value="RmlC-like cupins"/>
    <property type="match status" value="1"/>
</dbReference>
<dbReference type="InterPro" id="IPR011051">
    <property type="entry name" value="RmlC_Cupin_sf"/>
</dbReference>